<keyword evidence="5" id="KW-0489">Methyltransferase</keyword>
<evidence type="ECO:0000256" key="5">
    <source>
        <dbReference type="ARBA" id="ARBA00022603"/>
    </source>
</evidence>
<accession>A0A4U5N5Y7</accession>
<dbReference type="CDD" id="cd00351">
    <property type="entry name" value="TS_Pyrimidine_HMase"/>
    <property type="match status" value="2"/>
</dbReference>
<comment type="caution">
    <text evidence="11">The sequence shown here is derived from an EMBL/GenBank/DDBJ whole genome shotgun (WGS) entry which is preliminary data.</text>
</comment>
<evidence type="ECO:0000313" key="11">
    <source>
        <dbReference type="EMBL" id="TKR77581.1"/>
    </source>
</evidence>
<evidence type="ECO:0000256" key="2">
    <source>
        <dbReference type="ARBA" id="ARBA00009972"/>
    </source>
</evidence>
<evidence type="ECO:0000256" key="1">
    <source>
        <dbReference type="ARBA" id="ARBA00004992"/>
    </source>
</evidence>
<dbReference type="SUPFAM" id="SSF55831">
    <property type="entry name" value="Thymidylate synthase/dCMP hydroxymethylase"/>
    <property type="match status" value="2"/>
</dbReference>
<dbReference type="PANTHER" id="PTHR11548:SF2">
    <property type="entry name" value="THYMIDYLATE SYNTHASE"/>
    <property type="match status" value="1"/>
</dbReference>
<evidence type="ECO:0000256" key="7">
    <source>
        <dbReference type="ARBA" id="ARBA00022727"/>
    </source>
</evidence>
<dbReference type="PRINTS" id="PR00108">
    <property type="entry name" value="THYMDSNTHASE"/>
</dbReference>
<comment type="function">
    <text evidence="9">Catalyzes the reductive methylation of 2'-deoxyuridine 5'-monophosphate (dUMP) to thymidine 5'-monophosphate (dTMP), using the cosubstrate, 5,10- methylenetetrahydrofolate (CH2H4folate) as a 1-carbon donor and reductant and contributes to the de novo mitochondrial thymidylate biosynthesis pathway.</text>
</comment>
<dbReference type="AlphaFoldDB" id="A0A4U5N5Y7"/>
<dbReference type="InterPro" id="IPR000398">
    <property type="entry name" value="Thymidylate_synthase"/>
</dbReference>
<dbReference type="FunFam" id="3.30.572.10:FF:000007">
    <property type="entry name" value="thymidylate synthase isoform X2"/>
    <property type="match status" value="1"/>
</dbReference>
<evidence type="ECO:0000256" key="9">
    <source>
        <dbReference type="ARBA" id="ARBA00056634"/>
    </source>
</evidence>
<dbReference type="InterPro" id="IPR023451">
    <property type="entry name" value="Thymidate_synth/dCMP_Mease_dom"/>
</dbReference>
<dbReference type="InterPro" id="IPR036926">
    <property type="entry name" value="Thymidate_synth/dCMP_Mease_sf"/>
</dbReference>
<proteinExistence type="inferred from homology"/>
<evidence type="ECO:0000256" key="6">
    <source>
        <dbReference type="ARBA" id="ARBA00022679"/>
    </source>
</evidence>
<evidence type="ECO:0000313" key="12">
    <source>
        <dbReference type="Proteomes" id="UP000298663"/>
    </source>
</evidence>
<dbReference type="GO" id="GO:0006235">
    <property type="term" value="P:dTTP biosynthetic process"/>
    <property type="evidence" value="ECO:0007669"/>
    <property type="project" value="UniProtKB-UniPathway"/>
</dbReference>
<evidence type="ECO:0000256" key="4">
    <source>
        <dbReference type="ARBA" id="ARBA00015931"/>
    </source>
</evidence>
<comment type="pathway">
    <text evidence="1">Pyrimidine metabolism; dTTP biosynthesis.</text>
</comment>
<keyword evidence="6" id="KW-0808">Transferase</keyword>
<dbReference type="GO" id="GO:0006231">
    <property type="term" value="P:dTMP biosynthetic process"/>
    <property type="evidence" value="ECO:0007669"/>
    <property type="project" value="InterPro"/>
</dbReference>
<comment type="catalytic activity">
    <reaction evidence="8">
        <text>dUMP + (6R)-5,10-methylene-5,6,7,8-tetrahydrofolate = 7,8-dihydrofolate + dTMP</text>
        <dbReference type="Rhea" id="RHEA:12104"/>
        <dbReference type="ChEBI" id="CHEBI:15636"/>
        <dbReference type="ChEBI" id="CHEBI:57451"/>
        <dbReference type="ChEBI" id="CHEBI:63528"/>
        <dbReference type="ChEBI" id="CHEBI:246422"/>
        <dbReference type="EC" id="2.1.1.45"/>
    </reaction>
    <physiologicalReaction direction="left-to-right" evidence="8">
        <dbReference type="Rhea" id="RHEA:12105"/>
    </physiologicalReaction>
</comment>
<dbReference type="PANTHER" id="PTHR11548">
    <property type="entry name" value="THYMIDYLATE SYNTHASE 1"/>
    <property type="match status" value="1"/>
</dbReference>
<protein>
    <recommendedName>
        <fullName evidence="4">Thymidylate synthase</fullName>
        <ecNumber evidence="3">2.1.1.45</ecNumber>
    </recommendedName>
</protein>
<feature type="domain" description="Thymidylate synthase/dCMP hydroxymethylase" evidence="10">
    <location>
        <begin position="28"/>
        <end position="217"/>
    </location>
</feature>
<evidence type="ECO:0000259" key="10">
    <source>
        <dbReference type="Pfam" id="PF00303"/>
    </source>
</evidence>
<sequence length="552" mass="61130">MVANACDIVEAPPNMPICGGDAAKGTEFGKLKKYSLRDGTLPPLSTKGSSWEAVAKELLFIVRGETDAKSLRAKGVQIDGDDLGPVSGFQWRHCGADYKDCHTNYKGQGIDQLAQVVDMIKNDPNSRRIIMTAWNPLDLKKMTTAPFHPLCQFYVSAGELSCQFLERSGNSSGVSSSVALFALLTHMIAHVTGLKSGELVHVLGVAHVDATQVQETQPFQRVRFAEGIKAIDDFASEKIFIEKCIPTSSDTECCKQPSAIDTSEQSEEKQYLQAIEFILENGLRRGDRTGTGTIGVFGMIAKYSLRNGSMPLFTTKRVFWKGIVEELNWFIGADTNAKNLTAKGVKIWDLNGSRAFLDNLGFTEREEGDLGPIYGFQWRHCGTHYRDCHTNYAGQGIDQLAEVIDKIRNKPDSEEIIMSAWNPLDLDKMALPPCHTMCQFFVKKGEVSCLLYQRSGDMGLGVPFNVASYALLTHMVAHVTGLKAGEFVHVLGDAHVYSNHVEAVQEQIKREPRPFPKIRFAEGIESIEDFSMENIFLEGYDPHKAIPMKMSA</sequence>
<dbReference type="EMBL" id="AZBU02000005">
    <property type="protein sequence ID" value="TKR77581.1"/>
    <property type="molecule type" value="Genomic_DNA"/>
</dbReference>
<dbReference type="Proteomes" id="UP000298663">
    <property type="component" value="Unassembled WGS sequence"/>
</dbReference>
<gene>
    <name evidence="11" type="ORF">L596_018523</name>
</gene>
<feature type="domain" description="Thymidylate synthase/dCMP hydroxymethylase" evidence="10">
    <location>
        <begin position="269"/>
        <end position="551"/>
    </location>
</feature>
<dbReference type="OrthoDB" id="766at2759"/>
<dbReference type="STRING" id="34508.A0A4U5N5Y7"/>
<evidence type="ECO:0000256" key="3">
    <source>
        <dbReference type="ARBA" id="ARBA00011947"/>
    </source>
</evidence>
<comment type="similarity">
    <text evidence="2">Belongs to the thymidylate synthase family.</text>
</comment>
<keyword evidence="7" id="KW-0545">Nucleotide biosynthesis</keyword>
<reference evidence="11 12" key="1">
    <citation type="journal article" date="2015" name="Genome Biol.">
        <title>Comparative genomics of Steinernema reveals deeply conserved gene regulatory networks.</title>
        <authorList>
            <person name="Dillman A.R."/>
            <person name="Macchietto M."/>
            <person name="Porter C.F."/>
            <person name="Rogers A."/>
            <person name="Williams B."/>
            <person name="Antoshechkin I."/>
            <person name="Lee M.M."/>
            <person name="Goodwin Z."/>
            <person name="Lu X."/>
            <person name="Lewis E.E."/>
            <person name="Goodrich-Blair H."/>
            <person name="Stock S.P."/>
            <person name="Adams B.J."/>
            <person name="Sternberg P.W."/>
            <person name="Mortazavi A."/>
        </authorList>
    </citation>
    <scope>NUCLEOTIDE SEQUENCE [LARGE SCALE GENOMIC DNA]</scope>
    <source>
        <strain evidence="11 12">ALL</strain>
    </source>
</reference>
<dbReference type="UniPathway" id="UPA00575"/>
<dbReference type="HAMAP" id="MF_00008">
    <property type="entry name" value="Thymidy_synth_bact"/>
    <property type="match status" value="1"/>
</dbReference>
<dbReference type="GO" id="GO:0046653">
    <property type="term" value="P:tetrahydrofolate metabolic process"/>
    <property type="evidence" value="ECO:0007669"/>
    <property type="project" value="UniProtKB-ARBA"/>
</dbReference>
<dbReference type="Gene3D" id="3.30.572.10">
    <property type="entry name" value="Thymidylate synthase/dCMP hydroxymethylase domain"/>
    <property type="match status" value="2"/>
</dbReference>
<dbReference type="InterPro" id="IPR045097">
    <property type="entry name" value="Thymidate_synth/dCMP_Mease"/>
</dbReference>
<dbReference type="GO" id="GO:0005829">
    <property type="term" value="C:cytosol"/>
    <property type="evidence" value="ECO:0007669"/>
    <property type="project" value="TreeGrafter"/>
</dbReference>
<evidence type="ECO:0000256" key="8">
    <source>
        <dbReference type="ARBA" id="ARBA00050752"/>
    </source>
</evidence>
<organism evidence="11 12">
    <name type="scientific">Steinernema carpocapsae</name>
    <name type="common">Entomopathogenic nematode</name>
    <dbReference type="NCBI Taxonomy" id="34508"/>
    <lineage>
        <taxon>Eukaryota</taxon>
        <taxon>Metazoa</taxon>
        <taxon>Ecdysozoa</taxon>
        <taxon>Nematoda</taxon>
        <taxon>Chromadorea</taxon>
        <taxon>Rhabditida</taxon>
        <taxon>Tylenchina</taxon>
        <taxon>Panagrolaimomorpha</taxon>
        <taxon>Strongyloidoidea</taxon>
        <taxon>Steinernematidae</taxon>
        <taxon>Steinernema</taxon>
    </lineage>
</organism>
<name>A0A4U5N5Y7_STECR</name>
<keyword evidence="12" id="KW-1185">Reference proteome</keyword>
<dbReference type="GO" id="GO:0005739">
    <property type="term" value="C:mitochondrion"/>
    <property type="evidence" value="ECO:0007669"/>
    <property type="project" value="TreeGrafter"/>
</dbReference>
<dbReference type="Pfam" id="PF00303">
    <property type="entry name" value="Thymidylat_synt"/>
    <property type="match status" value="2"/>
</dbReference>
<reference evidence="11 12" key="2">
    <citation type="journal article" date="2019" name="G3 (Bethesda)">
        <title>Hybrid Assembly of the Genome of the Entomopathogenic Nematode Steinernema carpocapsae Identifies the X-Chromosome.</title>
        <authorList>
            <person name="Serra L."/>
            <person name="Macchietto M."/>
            <person name="Macias-Munoz A."/>
            <person name="McGill C.J."/>
            <person name="Rodriguez I.M."/>
            <person name="Rodriguez B."/>
            <person name="Murad R."/>
            <person name="Mortazavi A."/>
        </authorList>
    </citation>
    <scope>NUCLEOTIDE SEQUENCE [LARGE SCALE GENOMIC DNA]</scope>
    <source>
        <strain evidence="11 12">ALL</strain>
    </source>
</reference>
<dbReference type="GO" id="GO:0004799">
    <property type="term" value="F:thymidylate synthase activity"/>
    <property type="evidence" value="ECO:0007669"/>
    <property type="project" value="UniProtKB-EC"/>
</dbReference>
<dbReference type="GO" id="GO:0032259">
    <property type="term" value="P:methylation"/>
    <property type="evidence" value="ECO:0007669"/>
    <property type="project" value="UniProtKB-KW"/>
</dbReference>
<dbReference type="NCBIfam" id="TIGR03284">
    <property type="entry name" value="thym_sym"/>
    <property type="match status" value="2"/>
</dbReference>
<dbReference type="EC" id="2.1.1.45" evidence="3"/>